<evidence type="ECO:0000259" key="2">
    <source>
        <dbReference type="Pfam" id="PF21294"/>
    </source>
</evidence>
<accession>A0A168N1H2</accession>
<keyword evidence="4" id="KW-1185">Reference proteome</keyword>
<name>A0A168N1H2_ABSGL</name>
<dbReference type="EMBL" id="LT552933">
    <property type="protein sequence ID" value="SAL99619.1"/>
    <property type="molecule type" value="Genomic_DNA"/>
</dbReference>
<feature type="signal peptide" evidence="1">
    <location>
        <begin position="1"/>
        <end position="23"/>
    </location>
</feature>
<organism evidence="3">
    <name type="scientific">Absidia glauca</name>
    <name type="common">Pin mould</name>
    <dbReference type="NCBI Taxonomy" id="4829"/>
    <lineage>
        <taxon>Eukaryota</taxon>
        <taxon>Fungi</taxon>
        <taxon>Fungi incertae sedis</taxon>
        <taxon>Mucoromycota</taxon>
        <taxon>Mucoromycotina</taxon>
        <taxon>Mucoromycetes</taxon>
        <taxon>Mucorales</taxon>
        <taxon>Cunninghamellaceae</taxon>
        <taxon>Absidia</taxon>
    </lineage>
</organism>
<protein>
    <recommendedName>
        <fullName evidence="2">Polysaccharide lyase 14 domain-containing protein</fullName>
    </recommendedName>
</protein>
<sequence>MKSLELFYLVTIVIATLSQTVTAASWSFKNWGQYAKESASSDPTWKSKWHIPDQNGWSWPWNGDGFNYAIVNDPSRSSKEQGILQVTYPAYSMNPTVSPQGGIGFYAQPITLPDSPSLLDLSYQVFFPKNFDFVKGGKLPGVYGGHEKCSAGTKSPTCFSARFMWREGGKGEIYAYIPPQLQSKALCDQNRNVCNSSYGYSLGRGSWTFKTNAWNSVRQVVKLNTVGKQDGHLTVFINGKQVYQQSNLVYRTKATEKTFGIGK</sequence>
<evidence type="ECO:0000313" key="4">
    <source>
        <dbReference type="Proteomes" id="UP000078561"/>
    </source>
</evidence>
<evidence type="ECO:0000256" key="1">
    <source>
        <dbReference type="SAM" id="SignalP"/>
    </source>
</evidence>
<dbReference type="Pfam" id="PF21294">
    <property type="entry name" value="Polysacc_lyase_14"/>
    <property type="match status" value="1"/>
</dbReference>
<evidence type="ECO:0000313" key="3">
    <source>
        <dbReference type="EMBL" id="SAL99619.1"/>
    </source>
</evidence>
<dbReference type="InterPro" id="IPR048958">
    <property type="entry name" value="Polysacc_lyase_14"/>
</dbReference>
<dbReference type="AlphaFoldDB" id="A0A168N1H2"/>
<dbReference type="STRING" id="4829.A0A168N1H2"/>
<proteinExistence type="predicted"/>
<feature type="chain" id="PRO_5007899161" description="Polysaccharide lyase 14 domain-containing protein" evidence="1">
    <location>
        <begin position="24"/>
        <end position="263"/>
    </location>
</feature>
<dbReference type="PANTHER" id="PTHR40124:SF1">
    <property type="entry name" value="DISAGGREGATASE RELATED REPEAT PROTEIN"/>
    <property type="match status" value="1"/>
</dbReference>
<reference evidence="3" key="1">
    <citation type="submission" date="2016-04" db="EMBL/GenBank/DDBJ databases">
        <authorList>
            <person name="Evans L.H."/>
            <person name="Alamgir A."/>
            <person name="Owens N."/>
            <person name="Weber N.D."/>
            <person name="Virtaneva K."/>
            <person name="Barbian K."/>
            <person name="Babar A."/>
            <person name="Rosenke K."/>
        </authorList>
    </citation>
    <scope>NUCLEOTIDE SEQUENCE [LARGE SCALE GENOMIC DNA]</scope>
    <source>
        <strain evidence="3">CBS 101.48</strain>
    </source>
</reference>
<dbReference type="OMA" id="YHADMTG"/>
<dbReference type="InParanoid" id="A0A168N1H2"/>
<keyword evidence="1" id="KW-0732">Signal</keyword>
<dbReference type="PANTHER" id="PTHR40124">
    <property type="match status" value="1"/>
</dbReference>
<dbReference type="Gene3D" id="2.60.120.200">
    <property type="match status" value="1"/>
</dbReference>
<feature type="domain" description="Polysaccharide lyase 14" evidence="2">
    <location>
        <begin position="79"/>
        <end position="261"/>
    </location>
</feature>
<dbReference type="OrthoDB" id="10069995at2759"/>
<dbReference type="Proteomes" id="UP000078561">
    <property type="component" value="Unassembled WGS sequence"/>
</dbReference>
<gene>
    <name evidence="3" type="primary">ABSGL_05264.1 scaffold 6884</name>
</gene>